<dbReference type="EMBL" id="JACCCV010000001">
    <property type="protein sequence ID" value="NYF50799.1"/>
    <property type="molecule type" value="Genomic_DNA"/>
</dbReference>
<proteinExistence type="predicted"/>
<evidence type="ECO:0000256" key="1">
    <source>
        <dbReference type="SAM" id="Phobius"/>
    </source>
</evidence>
<keyword evidence="1" id="KW-0472">Membrane</keyword>
<dbReference type="AlphaFoldDB" id="A0A7Y9NK28"/>
<comment type="caution">
    <text evidence="2">The sequence shown here is derived from an EMBL/GenBank/DDBJ whole genome shotgun (WGS) entry which is preliminary data.</text>
</comment>
<evidence type="ECO:0008006" key="4">
    <source>
        <dbReference type="Google" id="ProtNLM"/>
    </source>
</evidence>
<evidence type="ECO:0000313" key="2">
    <source>
        <dbReference type="EMBL" id="NYF50799.1"/>
    </source>
</evidence>
<reference evidence="2 3" key="1">
    <citation type="submission" date="2020-07" db="EMBL/GenBank/DDBJ databases">
        <title>Genomic Encyclopedia of Type Strains, Phase IV (KMG-V): Genome sequencing to study the core and pangenomes of soil and plant-associated prokaryotes.</title>
        <authorList>
            <person name="Whitman W."/>
        </authorList>
    </citation>
    <scope>NUCLEOTIDE SEQUENCE [LARGE SCALE GENOMIC DNA]</scope>
    <source>
        <strain evidence="2 3">M8UP30</strain>
    </source>
</reference>
<feature type="transmembrane region" description="Helical" evidence="1">
    <location>
        <begin position="7"/>
        <end position="26"/>
    </location>
</feature>
<organism evidence="2 3">
    <name type="scientific">Tunturiibacter lichenicola</name>
    <dbReference type="NCBI Taxonomy" id="2051959"/>
    <lineage>
        <taxon>Bacteria</taxon>
        <taxon>Pseudomonadati</taxon>
        <taxon>Acidobacteriota</taxon>
        <taxon>Terriglobia</taxon>
        <taxon>Terriglobales</taxon>
        <taxon>Acidobacteriaceae</taxon>
        <taxon>Tunturiibacter</taxon>
    </lineage>
</organism>
<dbReference type="Proteomes" id="UP000534186">
    <property type="component" value="Unassembled WGS sequence"/>
</dbReference>
<dbReference type="Pfam" id="PF17329">
    <property type="entry name" value="DUF5367"/>
    <property type="match status" value="1"/>
</dbReference>
<feature type="transmembrane region" description="Helical" evidence="1">
    <location>
        <begin position="72"/>
        <end position="93"/>
    </location>
</feature>
<gene>
    <name evidence="2" type="ORF">HDF12_001164</name>
</gene>
<accession>A0A7Y9NK28</accession>
<feature type="transmembrane region" description="Helical" evidence="1">
    <location>
        <begin position="38"/>
        <end position="60"/>
    </location>
</feature>
<feature type="transmembrane region" description="Helical" evidence="1">
    <location>
        <begin position="105"/>
        <end position="125"/>
    </location>
</feature>
<protein>
    <recommendedName>
        <fullName evidence="4">DUF5367 domain-containing protein</fullName>
    </recommendedName>
</protein>
<sequence length="129" mass="14030">MKTQDSVVLIILGLIIWILGSAYYAYRGPFVLETTSLRYWISFFISPLVSAIICIAILKLRHVPPSAWTSGMLLLAIPGMIGEAVVLSHLSTFMPRIQASSGGRYGAFLFAAYALVLGIAEVVTLRANP</sequence>
<keyword evidence="1" id="KW-1133">Transmembrane helix</keyword>
<evidence type="ECO:0000313" key="3">
    <source>
        <dbReference type="Proteomes" id="UP000534186"/>
    </source>
</evidence>
<name>A0A7Y9NK28_9BACT</name>
<keyword evidence="1" id="KW-0812">Transmembrane</keyword>
<dbReference type="InterPro" id="IPR020509">
    <property type="entry name" value="Uncharacterised_YnzE"/>
</dbReference>